<organism evidence="1 2">
    <name type="scientific">Escherichia phage ECO71P1</name>
    <dbReference type="NCBI Taxonomy" id="2968662"/>
    <lineage>
        <taxon>Viruses</taxon>
        <taxon>Duplodnaviria</taxon>
        <taxon>Heunggongvirae</taxon>
        <taxon>Uroviricota</taxon>
        <taxon>Caudoviricetes</taxon>
        <taxon>Lindbergviridae</taxon>
        <taxon>Wifcevirus</taxon>
        <taxon>Wifcevirus ECO71P1</taxon>
    </lineage>
</organism>
<keyword evidence="2" id="KW-1185">Reference proteome</keyword>
<accession>A0AAE9V8Z8</accession>
<name>A0AAE9V8Z8_9CAUD</name>
<dbReference type="EMBL" id="OP172789">
    <property type="protein sequence ID" value="WAX14155.1"/>
    <property type="molecule type" value="Genomic_DNA"/>
</dbReference>
<proteinExistence type="predicted"/>
<sequence length="50" mass="5861">MKTIELSAKANKFGRILFYVFEDKKHLYEFNKAEDAAAWVVELGRRALNK</sequence>
<reference evidence="1 2" key="1">
    <citation type="submission" date="2022-08" db="EMBL/GenBank/DDBJ databases">
        <authorList>
            <person name="Shen J."/>
        </authorList>
    </citation>
    <scope>NUCLEOTIDE SEQUENCE [LARGE SCALE GENOMIC DNA]</scope>
</reference>
<evidence type="ECO:0000313" key="2">
    <source>
        <dbReference type="Proteomes" id="UP001210644"/>
    </source>
</evidence>
<evidence type="ECO:0000313" key="1">
    <source>
        <dbReference type="EMBL" id="WAX14155.1"/>
    </source>
</evidence>
<protein>
    <submittedName>
        <fullName evidence="1">Uncharacterized protein</fullName>
    </submittedName>
</protein>
<dbReference type="Proteomes" id="UP001210644">
    <property type="component" value="Segment"/>
</dbReference>
<gene>
    <name evidence="1" type="ORF">ECO71P1_00092</name>
</gene>